<accession>A0A7W5JZT2</accession>
<dbReference type="InterPro" id="IPR016181">
    <property type="entry name" value="Acyl_CoA_acyltransferase"/>
</dbReference>
<dbReference type="EMBL" id="JACHZF010000001">
    <property type="protein sequence ID" value="MBB3329171.1"/>
    <property type="molecule type" value="Genomic_DNA"/>
</dbReference>
<protein>
    <submittedName>
        <fullName evidence="2">GNAT superfamily N-acetyltransferase</fullName>
    </submittedName>
</protein>
<feature type="domain" description="N-acetyltransferase" evidence="1">
    <location>
        <begin position="2"/>
        <end position="162"/>
    </location>
</feature>
<proteinExistence type="predicted"/>
<name>A0A7W5JZT2_9GAMM</name>
<evidence type="ECO:0000313" key="2">
    <source>
        <dbReference type="EMBL" id="MBB3329171.1"/>
    </source>
</evidence>
<reference evidence="2 3" key="1">
    <citation type="submission" date="2020-08" db="EMBL/GenBank/DDBJ databases">
        <title>Genomic Encyclopedia of Archaeal and Bacterial Type Strains, Phase II (KMG-II): from individual species to whole genera.</title>
        <authorList>
            <person name="Goeker M."/>
        </authorList>
    </citation>
    <scope>NUCLEOTIDE SEQUENCE [LARGE SCALE GENOMIC DNA]</scope>
    <source>
        <strain evidence="2 3">5AG</strain>
    </source>
</reference>
<evidence type="ECO:0000313" key="3">
    <source>
        <dbReference type="Proteomes" id="UP000553442"/>
    </source>
</evidence>
<dbReference type="PANTHER" id="PTHR43138">
    <property type="entry name" value="ACETYLTRANSFERASE, GNAT FAMILY"/>
    <property type="match status" value="1"/>
</dbReference>
<dbReference type="Proteomes" id="UP000553442">
    <property type="component" value="Unassembled WGS sequence"/>
</dbReference>
<organism evidence="2 3">
    <name type="scientific">Halomonas campaniensis</name>
    <dbReference type="NCBI Taxonomy" id="213554"/>
    <lineage>
        <taxon>Bacteria</taxon>
        <taxon>Pseudomonadati</taxon>
        <taxon>Pseudomonadota</taxon>
        <taxon>Gammaproteobacteria</taxon>
        <taxon>Oceanospirillales</taxon>
        <taxon>Halomonadaceae</taxon>
        <taxon>Halomonas</taxon>
    </lineage>
</organism>
<dbReference type="GO" id="GO:0016747">
    <property type="term" value="F:acyltransferase activity, transferring groups other than amino-acyl groups"/>
    <property type="evidence" value="ECO:0007669"/>
    <property type="project" value="InterPro"/>
</dbReference>
<dbReference type="RefSeq" id="WP_183329267.1">
    <property type="nucleotide sequence ID" value="NZ_JACHZF010000001.1"/>
</dbReference>
<keyword evidence="3" id="KW-1185">Reference proteome</keyword>
<dbReference type="PROSITE" id="PS51186">
    <property type="entry name" value="GNAT"/>
    <property type="match status" value="1"/>
</dbReference>
<keyword evidence="2" id="KW-0808">Transferase</keyword>
<dbReference type="InterPro" id="IPR000182">
    <property type="entry name" value="GNAT_dom"/>
</dbReference>
<dbReference type="PANTHER" id="PTHR43138:SF1">
    <property type="entry name" value="N-ACETYLTRANSFERASE ACA1"/>
    <property type="match status" value="1"/>
</dbReference>
<gene>
    <name evidence="2" type="ORF">BDK63_000007</name>
</gene>
<dbReference type="Pfam" id="PF00583">
    <property type="entry name" value="Acetyltransf_1"/>
    <property type="match status" value="1"/>
</dbReference>
<dbReference type="Gene3D" id="3.40.630.30">
    <property type="match status" value="1"/>
</dbReference>
<dbReference type="SUPFAM" id="SSF55729">
    <property type="entry name" value="Acyl-CoA N-acyltransferases (Nat)"/>
    <property type="match status" value="1"/>
</dbReference>
<sequence>MIRIRPFQPEDWPALWAFMEPVFRAGETYAVPRDITEQDAHRMWIELPRSVRVAVDGHGTPLGTYYLKANQAGPGDHVANCGYIVAPAARGQGVAARLCEDSLALARELGFSAMQYNLVVSTNETAVRLWQAHGFAIAGTLAGAFRHPALGPVDAHVMYRRL</sequence>
<dbReference type="InterPro" id="IPR052742">
    <property type="entry name" value="Mito_N-acetyltransferase"/>
</dbReference>
<dbReference type="AlphaFoldDB" id="A0A7W5JZT2"/>
<evidence type="ECO:0000259" key="1">
    <source>
        <dbReference type="PROSITE" id="PS51186"/>
    </source>
</evidence>
<comment type="caution">
    <text evidence="2">The sequence shown here is derived from an EMBL/GenBank/DDBJ whole genome shotgun (WGS) entry which is preliminary data.</text>
</comment>
<dbReference type="CDD" id="cd04301">
    <property type="entry name" value="NAT_SF"/>
    <property type="match status" value="1"/>
</dbReference>